<accession>T1X5Q4</accession>
<feature type="region of interest" description="Disordered" evidence="1">
    <location>
        <begin position="472"/>
        <end position="497"/>
    </location>
</feature>
<feature type="compositionally biased region" description="Basic and acidic residues" evidence="1">
    <location>
        <begin position="735"/>
        <end position="745"/>
    </location>
</feature>
<feature type="compositionally biased region" description="Basic and acidic residues" evidence="1">
    <location>
        <begin position="472"/>
        <end position="484"/>
    </location>
</feature>
<evidence type="ECO:0000313" key="2">
    <source>
        <dbReference type="EMBL" id="AGU47781.1"/>
    </source>
</evidence>
<feature type="region of interest" description="Disordered" evidence="1">
    <location>
        <begin position="735"/>
        <end position="788"/>
    </location>
</feature>
<reference evidence="2 3" key="1">
    <citation type="submission" date="2012-10" db="EMBL/GenBank/DDBJ databases">
        <title>Genome sequence of Variovorax paradoxus B4.</title>
        <authorList>
            <person name="Schuldes J."/>
            <person name="Brandt U."/>
            <person name="Hiessl S."/>
            <person name="Wuebbeler J.H."/>
            <person name="Thuermer A."/>
            <person name="Steinbuechel A."/>
            <person name="Daniel R."/>
        </authorList>
    </citation>
    <scope>NUCLEOTIDE SEQUENCE [LARGE SCALE GENOMIC DNA]</scope>
    <source>
        <strain evidence="2 3">B4</strain>
    </source>
</reference>
<sequence length="788" mass="88717">MNLDLPPDIKLGAVLDNLLESIEPTSLTGLADLTGPTRIIGLLPQENKVWLIDFPRKSKSDPNQMEYYVGSPRCAPLSDLVDALNGKLIYKLNLTTTSLTDDQRRSYCGGRALKSLEKDFKRRDKRYEVLRPLLQPAGEGTPLRSALEMLRDTSLPKQIRKRAKACGRSPATLYCWLNRYWALGSKASALESGFGRCGNPGHPKAQQAKLGRGTRLFNAGRIKSRGYALDKGGGKDAHEDLNSDKQKLAFFYRLIKHDVSRRDAYLMACSTYWAEHEIQPDGSKKVSMLPKWERPTFGQFIRWGKILNDDRTVTEILLGVRKFSQRFDARGGSVQDVAAVVGQRGVFDATSTDVFLTSFISRLKKLPAMTRSLIKDVGSTLIVGLNCSWEPPSPNTAMKTILHAASSKVEFCRRFGIIITEDEWPAILHRTYTADHGEMKGHAIDAASTQFGFGLNYPPTMRGDLKGDIESQHHTDHKMLDEKAPGNTAGGTHTKRGEEHAAQRALWNYYEYMRELIWHILEYNNQEVPDFQPLAMLRENPEIRPTRLNIFNWLRTRLSAEISCDVDELRAFMLPDHKAIIRKNGVYLTAKVHGREQILPRMRFTSPALMATNLLSEVRRRKEVLHVLIKLDEADLTVAWLPTKSGMIKLNCAVRDSEWRRVTLADWVSIQEELQLDVDLAAGTDEQFAADKALRRQSTTHQAKGELAKEMDALDAKPSKKSFRDGLRGNLAEEMKRLRNAEKSADTAGFAPEGAEPDGQPQSEPVSDRQEKSAASRAMEMANEEEFQ</sequence>
<dbReference type="AlphaFoldDB" id="T1X5Q4"/>
<name>T1X5Q4_VARPD</name>
<dbReference type="Proteomes" id="UP000016223">
    <property type="component" value="Chromosome 1"/>
</dbReference>
<evidence type="ECO:0000313" key="3">
    <source>
        <dbReference type="Proteomes" id="UP000016223"/>
    </source>
</evidence>
<organism evidence="2 3">
    <name type="scientific">Variovorax paradoxus B4</name>
    <dbReference type="NCBI Taxonomy" id="1246301"/>
    <lineage>
        <taxon>Bacteria</taxon>
        <taxon>Pseudomonadati</taxon>
        <taxon>Pseudomonadota</taxon>
        <taxon>Betaproteobacteria</taxon>
        <taxon>Burkholderiales</taxon>
        <taxon>Comamonadaceae</taxon>
        <taxon>Variovorax</taxon>
    </lineage>
</organism>
<gene>
    <name evidence="2" type="primary">tnsB</name>
    <name evidence="2" type="ORF">VAPA_1c06510</name>
</gene>
<dbReference type="HOGENOM" id="CLU_355977_0_0_4"/>
<evidence type="ECO:0000256" key="1">
    <source>
        <dbReference type="SAM" id="MobiDB-lite"/>
    </source>
</evidence>
<dbReference type="RefSeq" id="WP_021005339.1">
    <property type="nucleotide sequence ID" value="NC_022247.1"/>
</dbReference>
<dbReference type="PATRIC" id="fig|1246301.3.peg.671"/>
<dbReference type="KEGG" id="vpd:VAPA_1c06510"/>
<proteinExistence type="predicted"/>
<protein>
    <submittedName>
        <fullName evidence="2">Putative transposon Tn7 transposition protein TnsB</fullName>
    </submittedName>
</protein>
<dbReference type="EMBL" id="CP003911">
    <property type="protein sequence ID" value="AGU47781.1"/>
    <property type="molecule type" value="Genomic_DNA"/>
</dbReference>